<evidence type="ECO:0000313" key="2">
    <source>
        <dbReference type="EMBL" id="KAK1123139.1"/>
    </source>
</evidence>
<reference evidence="2" key="1">
    <citation type="submission" date="2021-10" db="EMBL/GenBank/DDBJ databases">
        <title>Melipona bicolor Genome sequencing and assembly.</title>
        <authorList>
            <person name="Araujo N.S."/>
            <person name="Arias M.C."/>
        </authorList>
    </citation>
    <scope>NUCLEOTIDE SEQUENCE</scope>
    <source>
        <strain evidence="2">USP_2M_L1-L4_2017</strain>
        <tissue evidence="2">Whole body</tissue>
    </source>
</reference>
<gene>
    <name evidence="2" type="ORF">K0M31_008772</name>
</gene>
<dbReference type="EMBL" id="JAHYIQ010000021">
    <property type="protein sequence ID" value="KAK1123139.1"/>
    <property type="molecule type" value="Genomic_DNA"/>
</dbReference>
<comment type="caution">
    <text evidence="2">The sequence shown here is derived from an EMBL/GenBank/DDBJ whole genome shotgun (WGS) entry which is preliminary data.</text>
</comment>
<organism evidence="2 3">
    <name type="scientific">Melipona bicolor</name>
    <dbReference type="NCBI Taxonomy" id="60889"/>
    <lineage>
        <taxon>Eukaryota</taxon>
        <taxon>Metazoa</taxon>
        <taxon>Ecdysozoa</taxon>
        <taxon>Arthropoda</taxon>
        <taxon>Hexapoda</taxon>
        <taxon>Insecta</taxon>
        <taxon>Pterygota</taxon>
        <taxon>Neoptera</taxon>
        <taxon>Endopterygota</taxon>
        <taxon>Hymenoptera</taxon>
        <taxon>Apocrita</taxon>
        <taxon>Aculeata</taxon>
        <taxon>Apoidea</taxon>
        <taxon>Anthophila</taxon>
        <taxon>Apidae</taxon>
        <taxon>Melipona</taxon>
    </lineage>
</organism>
<accession>A0AA40FPS9</accession>
<keyword evidence="1" id="KW-1133">Transmembrane helix</keyword>
<keyword evidence="1" id="KW-0472">Membrane</keyword>
<dbReference type="Proteomes" id="UP001177670">
    <property type="component" value="Unassembled WGS sequence"/>
</dbReference>
<sequence>MGEAFSCEFESVYILVLRAGELSVIDDIVHTNMKIVYRVTTISNHEIFPLNRIEVMLFKNVSFFLQILVAFALAGIVELKSSSKREKKSVTILGSSGYDFFGVAPIFSTGSWPPTSFGSALWNPTGVPDIPLTQVQAQATHNVALQV</sequence>
<evidence type="ECO:0000256" key="1">
    <source>
        <dbReference type="SAM" id="Phobius"/>
    </source>
</evidence>
<dbReference type="AlphaFoldDB" id="A0AA40FPS9"/>
<protein>
    <submittedName>
        <fullName evidence="2">Uncharacterized protein</fullName>
    </submittedName>
</protein>
<feature type="transmembrane region" description="Helical" evidence="1">
    <location>
        <begin position="61"/>
        <end position="79"/>
    </location>
</feature>
<keyword evidence="1" id="KW-0812">Transmembrane</keyword>
<evidence type="ECO:0000313" key="3">
    <source>
        <dbReference type="Proteomes" id="UP001177670"/>
    </source>
</evidence>
<name>A0AA40FPS9_9HYME</name>
<keyword evidence="3" id="KW-1185">Reference proteome</keyword>
<proteinExistence type="predicted"/>